<evidence type="ECO:0000313" key="1">
    <source>
        <dbReference type="EMBL" id="PWW77222.1"/>
    </source>
</evidence>
<dbReference type="CDD" id="cd09917">
    <property type="entry name" value="F-box_SF"/>
    <property type="match status" value="1"/>
</dbReference>
<dbReference type="Proteomes" id="UP000246991">
    <property type="component" value="Unassembled WGS sequence"/>
</dbReference>
<dbReference type="OrthoDB" id="3250756at2759"/>
<dbReference type="SUPFAM" id="SSF48403">
    <property type="entry name" value="Ankyrin repeat"/>
    <property type="match status" value="1"/>
</dbReference>
<dbReference type="PROSITE" id="PS51257">
    <property type="entry name" value="PROKAR_LIPOPROTEIN"/>
    <property type="match status" value="1"/>
</dbReference>
<evidence type="ECO:0000313" key="2">
    <source>
        <dbReference type="Proteomes" id="UP000246991"/>
    </source>
</evidence>
<sequence length="279" mass="30023">MNRLPPEIFTMVAIWLSPRDLRALSPTCHGLQSCVEQPLHDSVCRKESESYAKPASLAVTRRGGIVTLERPVARGIVGLAGTSTILHDAVCESLEVLTRLAERGFDVNSRDASGSTALLVYLAAGCGAKEVVELLLAREAIVRDAADINGNTPLPLTCSSSVWAPGDHRSTEQPCSYWPSKSSRRNTIASDVSSGFHRNAGTATSLSAGLCQCPRGITCTVPFEGITAPLDITSDDLVVPEHSSAIEVARLVGNSQAARWIHERRDRDVQKRRGDRAVE</sequence>
<accession>A0A317SRZ9</accession>
<organism evidence="1 2">
    <name type="scientific">Tuber magnatum</name>
    <name type="common">white Piedmont truffle</name>
    <dbReference type="NCBI Taxonomy" id="42249"/>
    <lineage>
        <taxon>Eukaryota</taxon>
        <taxon>Fungi</taxon>
        <taxon>Dikarya</taxon>
        <taxon>Ascomycota</taxon>
        <taxon>Pezizomycotina</taxon>
        <taxon>Pezizomycetes</taxon>
        <taxon>Pezizales</taxon>
        <taxon>Tuberaceae</taxon>
        <taxon>Tuber</taxon>
    </lineage>
</organism>
<dbReference type="Pfam" id="PF12796">
    <property type="entry name" value="Ank_2"/>
    <property type="match status" value="1"/>
</dbReference>
<comment type="caution">
    <text evidence="1">The sequence shown here is derived from an EMBL/GenBank/DDBJ whole genome shotgun (WGS) entry which is preliminary data.</text>
</comment>
<gene>
    <name evidence="1" type="ORF">C7212DRAFT_362854</name>
</gene>
<dbReference type="Gene3D" id="1.25.40.20">
    <property type="entry name" value="Ankyrin repeat-containing domain"/>
    <property type="match status" value="1"/>
</dbReference>
<keyword evidence="2" id="KW-1185">Reference proteome</keyword>
<dbReference type="InterPro" id="IPR002110">
    <property type="entry name" value="Ankyrin_rpt"/>
</dbReference>
<dbReference type="EMBL" id="PYWC01000025">
    <property type="protein sequence ID" value="PWW77222.1"/>
    <property type="molecule type" value="Genomic_DNA"/>
</dbReference>
<dbReference type="InterPro" id="IPR036047">
    <property type="entry name" value="F-box-like_dom_sf"/>
</dbReference>
<reference evidence="1 2" key="1">
    <citation type="submission" date="2018-03" db="EMBL/GenBank/DDBJ databases">
        <title>Genomes of Pezizomycetes fungi and the evolution of truffles.</title>
        <authorList>
            <person name="Murat C."/>
            <person name="Payen T."/>
            <person name="Noel B."/>
            <person name="Kuo A."/>
            <person name="Martin F.M."/>
        </authorList>
    </citation>
    <scope>NUCLEOTIDE SEQUENCE [LARGE SCALE GENOMIC DNA]</scope>
    <source>
        <strain evidence="1">091103-1</strain>
    </source>
</reference>
<dbReference type="InterPro" id="IPR036770">
    <property type="entry name" value="Ankyrin_rpt-contain_sf"/>
</dbReference>
<protein>
    <submittedName>
        <fullName evidence="1">Uncharacterized protein</fullName>
    </submittedName>
</protein>
<name>A0A317SRZ9_9PEZI</name>
<dbReference type="SUPFAM" id="SSF81383">
    <property type="entry name" value="F-box domain"/>
    <property type="match status" value="1"/>
</dbReference>
<dbReference type="AlphaFoldDB" id="A0A317SRZ9"/>
<proteinExistence type="predicted"/>